<feature type="compositionally biased region" description="Polar residues" evidence="3">
    <location>
        <begin position="468"/>
        <end position="488"/>
    </location>
</feature>
<dbReference type="Proteomes" id="UP000769528">
    <property type="component" value="Unassembled WGS sequence"/>
</dbReference>
<organism evidence="5 6">
    <name type="scientific">Wickerhamomyces mucosus</name>
    <dbReference type="NCBI Taxonomy" id="1378264"/>
    <lineage>
        <taxon>Eukaryota</taxon>
        <taxon>Fungi</taxon>
        <taxon>Dikarya</taxon>
        <taxon>Ascomycota</taxon>
        <taxon>Saccharomycotina</taxon>
        <taxon>Saccharomycetes</taxon>
        <taxon>Phaffomycetales</taxon>
        <taxon>Wickerhamomycetaceae</taxon>
        <taxon>Wickerhamomyces</taxon>
    </lineage>
</organism>
<dbReference type="OrthoDB" id="1748564at2759"/>
<evidence type="ECO:0000313" key="5">
    <source>
        <dbReference type="EMBL" id="KAH3673288.1"/>
    </source>
</evidence>
<feature type="compositionally biased region" description="Polar residues" evidence="3">
    <location>
        <begin position="446"/>
        <end position="459"/>
    </location>
</feature>
<accession>A0A9P8PJ85</accession>
<feature type="region of interest" description="Disordered" evidence="3">
    <location>
        <begin position="446"/>
        <end position="501"/>
    </location>
</feature>
<dbReference type="GO" id="GO:0006887">
    <property type="term" value="P:exocytosis"/>
    <property type="evidence" value="ECO:0007669"/>
    <property type="project" value="TreeGrafter"/>
</dbReference>
<feature type="region of interest" description="Disordered" evidence="3">
    <location>
        <begin position="530"/>
        <end position="562"/>
    </location>
</feature>
<dbReference type="PANTHER" id="PTHR14430">
    <property type="entry name" value="RABIN3-RELATED"/>
    <property type="match status" value="1"/>
</dbReference>
<sequence>MSEAQQDDEQKRVTQHISTLSTQLLELVDKQSQLEDQITHSKRENERLKKQLLDYENIKVRFKTLETTYRKVYDDNQTIRQQLLDETKAKNEANSEVEKLQKEVEDLTASLFDEANKMVSDARKEAHDYIKRNENLIIQLKGKDLLMNDLQTQLKELKESILDKDDLERSESQISTDSISTSQPIIFSPTVTSVRYDLKLFAEFKKFIQDLDKIESIKDTETKFLKKLISDDIDHALKLDDSYGISWLNRRPLMSAIIEGRVVIEPVSGINETYRLNSQTASKQESSDTANSNLYAYPVRSPPVAINQPCAICGESRDDILEHSRLHLMKVHAKENSTQLNTASYNTYPLCSYCLFRVRSTCELFAFLRSLKSDVWKLNNETMIKKAWIELSRLRSRLFWSKVGIWDIESNIITTKITSSSDDAIYKSISDQNDPASRLSHHFNESVESLPNPQDSADSLGSKYKASPLSNEMTKSPVKNETRNSNISDTKKSGAEDNSGDLTAEILADYSQDEAEDEEEHDDTIIGEVEGLKIDTDSRSQNDFLVDSNVSTPKIDRGEYDDNKVAETPFVFEKTYSEEKESEAEDEKFVDA</sequence>
<dbReference type="SUPFAM" id="SSF144284">
    <property type="entry name" value="Sec2 N-terminal region"/>
    <property type="match status" value="1"/>
</dbReference>
<comment type="caution">
    <text evidence="5">The sequence shown here is derived from an EMBL/GenBank/DDBJ whole genome shotgun (WGS) entry which is preliminary data.</text>
</comment>
<reference evidence="5" key="2">
    <citation type="submission" date="2021-01" db="EMBL/GenBank/DDBJ databases">
        <authorList>
            <person name="Schikora-Tamarit M.A."/>
        </authorList>
    </citation>
    <scope>NUCLEOTIDE SEQUENCE</scope>
    <source>
        <strain evidence="5">CBS6341</strain>
    </source>
</reference>
<keyword evidence="1 2" id="KW-0175">Coiled coil</keyword>
<feature type="coiled-coil region" evidence="2">
    <location>
        <begin position="31"/>
        <end position="58"/>
    </location>
</feature>
<dbReference type="GO" id="GO:0070319">
    <property type="term" value="C:Golgi to plasma membrane transport vesicle"/>
    <property type="evidence" value="ECO:0007669"/>
    <property type="project" value="TreeGrafter"/>
</dbReference>
<keyword evidence="6" id="KW-1185">Reference proteome</keyword>
<dbReference type="AlphaFoldDB" id="A0A9P8PJ85"/>
<dbReference type="InterPro" id="IPR040351">
    <property type="entry name" value="RAB3IL/RAB3IP/Sec2"/>
</dbReference>
<dbReference type="GO" id="GO:0005085">
    <property type="term" value="F:guanyl-nucleotide exchange factor activity"/>
    <property type="evidence" value="ECO:0007669"/>
    <property type="project" value="InterPro"/>
</dbReference>
<dbReference type="Gene3D" id="6.10.140.910">
    <property type="match status" value="1"/>
</dbReference>
<feature type="coiled-coil region" evidence="2">
    <location>
        <begin position="83"/>
        <end position="167"/>
    </location>
</feature>
<feature type="domain" description="GDP/GTP exchange factor Sec2 N-terminal" evidence="4">
    <location>
        <begin position="31"/>
        <end position="160"/>
    </location>
</feature>
<reference evidence="5" key="1">
    <citation type="journal article" date="2021" name="Open Biol.">
        <title>Shared evolutionary footprints suggest mitochondrial oxidative damage underlies multiple complex I losses in fungi.</title>
        <authorList>
            <person name="Schikora-Tamarit M.A."/>
            <person name="Marcet-Houben M."/>
            <person name="Nosek J."/>
            <person name="Gabaldon T."/>
        </authorList>
    </citation>
    <scope>NUCLEOTIDE SEQUENCE</scope>
    <source>
        <strain evidence="5">CBS6341</strain>
    </source>
</reference>
<dbReference type="Pfam" id="PF25555">
    <property type="entry name" value="RAB3A-like_C"/>
    <property type="match status" value="1"/>
</dbReference>
<protein>
    <recommendedName>
        <fullName evidence="4">GDP/GTP exchange factor Sec2 N-terminal domain-containing protein</fullName>
    </recommendedName>
</protein>
<gene>
    <name evidence="5" type="ORF">WICMUC_003748</name>
</gene>
<evidence type="ECO:0000256" key="1">
    <source>
        <dbReference type="ARBA" id="ARBA00023054"/>
    </source>
</evidence>
<dbReference type="PANTHER" id="PTHR14430:SF0">
    <property type="entry name" value="SEC2P DOMAIN-CONTAINING PROTEIN"/>
    <property type="match status" value="1"/>
</dbReference>
<evidence type="ECO:0000256" key="3">
    <source>
        <dbReference type="SAM" id="MobiDB-lite"/>
    </source>
</evidence>
<evidence type="ECO:0000256" key="2">
    <source>
        <dbReference type="SAM" id="Coils"/>
    </source>
</evidence>
<feature type="compositionally biased region" description="Polar residues" evidence="3">
    <location>
        <begin position="541"/>
        <end position="552"/>
    </location>
</feature>
<dbReference type="Pfam" id="PF06428">
    <property type="entry name" value="Sec2p"/>
    <property type="match status" value="1"/>
</dbReference>
<feature type="compositionally biased region" description="Basic and acidic residues" evidence="3">
    <location>
        <begin position="530"/>
        <end position="540"/>
    </location>
</feature>
<evidence type="ECO:0000313" key="6">
    <source>
        <dbReference type="Proteomes" id="UP000769528"/>
    </source>
</evidence>
<evidence type="ECO:0000259" key="4">
    <source>
        <dbReference type="Pfam" id="PF06428"/>
    </source>
</evidence>
<proteinExistence type="predicted"/>
<dbReference type="CDD" id="cd21044">
    <property type="entry name" value="Rab11BD_RAB3IP_like"/>
    <property type="match status" value="1"/>
</dbReference>
<name>A0A9P8PJ85_9ASCO</name>
<dbReference type="InterPro" id="IPR009449">
    <property type="entry name" value="Sec2_N"/>
</dbReference>
<dbReference type="GO" id="GO:0051286">
    <property type="term" value="C:cell tip"/>
    <property type="evidence" value="ECO:0007669"/>
    <property type="project" value="TreeGrafter"/>
</dbReference>
<dbReference type="EMBL" id="JAEUBF010001028">
    <property type="protein sequence ID" value="KAH3673288.1"/>
    <property type="molecule type" value="Genomic_DNA"/>
</dbReference>